<dbReference type="InterPro" id="IPR011051">
    <property type="entry name" value="RmlC_Cupin_sf"/>
</dbReference>
<dbReference type="SUPFAM" id="SSF51182">
    <property type="entry name" value="RmlC-like cupins"/>
    <property type="match status" value="1"/>
</dbReference>
<organism evidence="1 2">
    <name type="scientific">Candidatus Beckwithbacteria bacterium CG23_combo_of_CG06-09_8_20_14_all_34_8</name>
    <dbReference type="NCBI Taxonomy" id="1974497"/>
    <lineage>
        <taxon>Bacteria</taxon>
        <taxon>Candidatus Beckwithiibacteriota</taxon>
    </lineage>
</organism>
<gene>
    <name evidence="1" type="ORF">COX08_00765</name>
</gene>
<comment type="caution">
    <text evidence="1">The sequence shown here is derived from an EMBL/GenBank/DDBJ whole genome shotgun (WGS) entry which is preliminary data.</text>
</comment>
<dbReference type="EMBL" id="PCSR01000016">
    <property type="protein sequence ID" value="PIP53475.1"/>
    <property type="molecule type" value="Genomic_DNA"/>
</dbReference>
<evidence type="ECO:0000313" key="2">
    <source>
        <dbReference type="Proteomes" id="UP000229459"/>
    </source>
</evidence>
<sequence>MDIEEIKHQGKILAIIFRHTLHSDGVKFLTPNEYTLQLGLLEHPTGKLVRDHVHNPNIKYNVNTTQEFLYIERGRVLAKIFTDDFNLIREVELGPGDFLLHVSGGHGFEIIEKCRMIEIKQGPYPGPEHVKKYRANSNDTSQ</sequence>
<proteinExistence type="predicted"/>
<name>A0A2H0B725_9BACT</name>
<dbReference type="AlphaFoldDB" id="A0A2H0B725"/>
<accession>A0A2H0B725</accession>
<reference evidence="1 2" key="1">
    <citation type="submission" date="2017-09" db="EMBL/GenBank/DDBJ databases">
        <title>Depth-based differentiation of microbial function through sediment-hosted aquifers and enrichment of novel symbionts in the deep terrestrial subsurface.</title>
        <authorList>
            <person name="Probst A.J."/>
            <person name="Ladd B."/>
            <person name="Jarett J.K."/>
            <person name="Geller-Mcgrath D.E."/>
            <person name="Sieber C.M."/>
            <person name="Emerson J.B."/>
            <person name="Anantharaman K."/>
            <person name="Thomas B.C."/>
            <person name="Malmstrom R."/>
            <person name="Stieglmeier M."/>
            <person name="Klingl A."/>
            <person name="Woyke T."/>
            <person name="Ryan C.M."/>
            <person name="Banfield J.F."/>
        </authorList>
    </citation>
    <scope>NUCLEOTIDE SEQUENCE [LARGE SCALE GENOMIC DNA]</scope>
    <source>
        <strain evidence="1">CG23_combo_of_CG06-09_8_20_14_all_34_8</strain>
    </source>
</reference>
<protein>
    <recommendedName>
        <fullName evidence="3">Mannose-6-phosphate isomerase type II C-terminal domain-containing protein</fullName>
    </recommendedName>
</protein>
<evidence type="ECO:0000313" key="1">
    <source>
        <dbReference type="EMBL" id="PIP53475.1"/>
    </source>
</evidence>
<evidence type="ECO:0008006" key="3">
    <source>
        <dbReference type="Google" id="ProtNLM"/>
    </source>
</evidence>
<dbReference type="Proteomes" id="UP000229459">
    <property type="component" value="Unassembled WGS sequence"/>
</dbReference>